<evidence type="ECO:0000259" key="5">
    <source>
        <dbReference type="PROSITE" id="PS50923"/>
    </source>
</evidence>
<feature type="compositionally biased region" description="Low complexity" evidence="3">
    <location>
        <begin position="575"/>
        <end position="584"/>
    </location>
</feature>
<feature type="region of interest" description="Disordered" evidence="3">
    <location>
        <begin position="287"/>
        <end position="310"/>
    </location>
</feature>
<proteinExistence type="predicted"/>
<reference evidence="6 7" key="1">
    <citation type="submission" date="2021-04" db="EMBL/GenBank/DDBJ databases">
        <authorList>
            <person name="Bliznina A."/>
        </authorList>
    </citation>
    <scope>NUCLEOTIDE SEQUENCE [LARGE SCALE GENOMIC DNA]</scope>
</reference>
<keyword evidence="7" id="KW-1185">Reference proteome</keyword>
<dbReference type="InterPro" id="IPR035976">
    <property type="entry name" value="Sushi/SCR/CCP_sf"/>
</dbReference>
<dbReference type="SUPFAM" id="SSF57535">
    <property type="entry name" value="Complement control module/SCR domain"/>
    <property type="match status" value="2"/>
</dbReference>
<dbReference type="PROSITE" id="PS50923">
    <property type="entry name" value="SUSHI"/>
    <property type="match status" value="2"/>
</dbReference>
<dbReference type="EMBL" id="OU015568">
    <property type="protein sequence ID" value="CAG5086765.1"/>
    <property type="molecule type" value="Genomic_DNA"/>
</dbReference>
<name>A0ABN7RYB1_OIKDI</name>
<protein>
    <submittedName>
        <fullName evidence="6">Oidioi.mRNA.OKI2018_I69.PAR.g11344.t1.cds</fullName>
    </submittedName>
</protein>
<feature type="chain" id="PRO_5047120201" evidence="4">
    <location>
        <begin position="17"/>
        <end position="700"/>
    </location>
</feature>
<feature type="compositionally biased region" description="Basic and acidic residues" evidence="3">
    <location>
        <begin position="538"/>
        <end position="566"/>
    </location>
</feature>
<feature type="domain" description="Sushi" evidence="5">
    <location>
        <begin position="640"/>
        <end position="700"/>
    </location>
</feature>
<keyword evidence="1" id="KW-1015">Disulfide bond</keyword>
<dbReference type="InterPro" id="IPR000436">
    <property type="entry name" value="Sushi_SCR_CCP_dom"/>
</dbReference>
<keyword evidence="4" id="KW-0732">Signal</keyword>
<gene>
    <name evidence="6" type="ORF">OKIOD_LOCUS2902</name>
</gene>
<feature type="domain" description="Sushi" evidence="5">
    <location>
        <begin position="465"/>
        <end position="527"/>
    </location>
</feature>
<dbReference type="SMART" id="SM00032">
    <property type="entry name" value="CCP"/>
    <property type="match status" value="2"/>
</dbReference>
<sequence length="700" mass="77538">MLLFTKVLLLLGTVKCQTKNLASLVGSGGNFFFDKPKPKPKPVGEFEVQKSLGTITGLRCKPLAQPPGTRMMCSKGISEDSICTVICDEIKSGFGMGSQVCACAKMFKGPVMIPLGCSWKGAMPDCVVPEEEPVANALAGRSLHKAPTTQVANTTTEEYVILHDIEVNYTSTSPAPSTQYAAEFDWAETTESPYSIIYELEEETSSTAPPTTESIVSSTESFIELETEAPINWARRIKGNKKDWQAFLDGTSTTAQSTTTEFATTTIPASTSIYTTVTTEAPATARNPNRFKNEFNTNTGLDRNSADRDSIHKKIDKPAWAEKLIVPETRPLLERPINNERVEKFKDYDDYSAKPIPPGTVAMAVKEVMEPETASLPVDEPLVVQSEDKSAITFYPSLLKETFNQLPGLSKLEVSQLLNKFLTEYKEIIHDDVATTEEPVKTTTEIYTTDYTSAMTTKGVINPFKGCPNLIPPEDGFLQYSDGLNSGSIVTYLCSKGFEIKQKGAERKCLCDNNECVWSKKPRDCERKVGGGTGISASEREQRREEKRKQRIEQREREKMARDSFSRKTKKQSKKQASAPSSTSWARSLGGASIDTSGEFFNNLFVEENDFYKEQTYHHTPTSAQAKMPTSARSTNMVDTTCDPLSLEHGQIFCSNHYNDGSKCTLSCLRGFNLQFTGRVVRCVCTQTGCHWNKPPQKCV</sequence>
<evidence type="ECO:0000256" key="4">
    <source>
        <dbReference type="SAM" id="SignalP"/>
    </source>
</evidence>
<feature type="region of interest" description="Disordered" evidence="3">
    <location>
        <begin position="528"/>
        <end position="588"/>
    </location>
</feature>
<evidence type="ECO:0000256" key="2">
    <source>
        <dbReference type="PROSITE-ProRule" id="PRU00302"/>
    </source>
</evidence>
<accession>A0ABN7RYB1</accession>
<dbReference type="CDD" id="cd00033">
    <property type="entry name" value="CCP"/>
    <property type="match status" value="1"/>
</dbReference>
<organism evidence="6 7">
    <name type="scientific">Oikopleura dioica</name>
    <name type="common">Tunicate</name>
    <dbReference type="NCBI Taxonomy" id="34765"/>
    <lineage>
        <taxon>Eukaryota</taxon>
        <taxon>Metazoa</taxon>
        <taxon>Chordata</taxon>
        <taxon>Tunicata</taxon>
        <taxon>Appendicularia</taxon>
        <taxon>Copelata</taxon>
        <taxon>Oikopleuridae</taxon>
        <taxon>Oikopleura</taxon>
    </lineage>
</organism>
<comment type="caution">
    <text evidence="2">Lacks conserved residue(s) required for the propagation of feature annotation.</text>
</comment>
<dbReference type="Gene3D" id="2.10.70.10">
    <property type="entry name" value="Complement Module, domain 1"/>
    <property type="match status" value="2"/>
</dbReference>
<evidence type="ECO:0000256" key="3">
    <source>
        <dbReference type="SAM" id="MobiDB-lite"/>
    </source>
</evidence>
<evidence type="ECO:0000313" key="6">
    <source>
        <dbReference type="EMBL" id="CAG5086765.1"/>
    </source>
</evidence>
<keyword evidence="2" id="KW-0768">Sushi</keyword>
<evidence type="ECO:0000256" key="1">
    <source>
        <dbReference type="ARBA" id="ARBA00023157"/>
    </source>
</evidence>
<feature type="signal peptide" evidence="4">
    <location>
        <begin position="1"/>
        <end position="16"/>
    </location>
</feature>
<evidence type="ECO:0000313" key="7">
    <source>
        <dbReference type="Proteomes" id="UP001158576"/>
    </source>
</evidence>
<dbReference type="Proteomes" id="UP001158576">
    <property type="component" value="Chromosome PAR"/>
</dbReference>